<evidence type="ECO:0000313" key="1">
    <source>
        <dbReference type="EMBL" id="KAJ9117071.1"/>
    </source>
</evidence>
<gene>
    <name evidence="1" type="ORF">QFC24_006530</name>
</gene>
<comment type="caution">
    <text evidence="1">The sequence shown here is derived from an EMBL/GenBank/DDBJ whole genome shotgun (WGS) entry which is preliminary data.</text>
</comment>
<accession>A0ACC2X1Y9</accession>
<dbReference type="EMBL" id="JASBWV010000033">
    <property type="protein sequence ID" value="KAJ9117071.1"/>
    <property type="molecule type" value="Genomic_DNA"/>
</dbReference>
<sequence>MTPLRHLFTRDQPHPAVTTEIHLQNDLVVVHPCLPSSAEEQAGTTLAPAVVDNETLLSGCVVIVSESDVLLWNIRIALVIFCRYRKPGEQVWQQGIIYEQGRVFNHLDREARLSTTSDHRYIHRQIDFALMVPSNIPTHEYLAHAIILPQIRVSVEYSRNTWSDAALKALPSTPPVYVDEHPGRTVAGRQMRTQSHTGGDIKWPPADPTDIVITHGSSSLGAPKHPVQTWIKNFAIIANGHAVSDGGGGAGGTARMRSHKRGVSQGVGEWDLYWWSDVFSVGGYVSPRIEFTHMSPHCTIFAIHVCLLQTYTVTPIQEFRANSDSATKHHYPIETFVLYKDGAVPSTKRPKTNGQVLFNAQSPRENSSQNDDDADGISSFTWQPGRIRINDDHSMRPSVFPGTHTPLEITHQLSLRVFFAIKGETMEGRPIVVDDTANADADAGEGEMRMLVINVGERVSSSGHNYQDVRTHHNAVTPGTSLFLHCADRLNHSRPLSDEECVCGADASEVPYCACCYKMQDFPGVGFEEAFPRLDVEEEERRRERERDGQQRKSVAVGGG</sequence>
<organism evidence="1 2">
    <name type="scientific">Naganishia onofrii</name>
    <dbReference type="NCBI Taxonomy" id="1851511"/>
    <lineage>
        <taxon>Eukaryota</taxon>
        <taxon>Fungi</taxon>
        <taxon>Dikarya</taxon>
        <taxon>Basidiomycota</taxon>
        <taxon>Agaricomycotina</taxon>
        <taxon>Tremellomycetes</taxon>
        <taxon>Filobasidiales</taxon>
        <taxon>Filobasidiaceae</taxon>
        <taxon>Naganishia</taxon>
    </lineage>
</organism>
<proteinExistence type="predicted"/>
<reference evidence="1" key="1">
    <citation type="submission" date="2023-04" db="EMBL/GenBank/DDBJ databases">
        <title>Draft Genome sequencing of Naganishia species isolated from polar environments using Oxford Nanopore Technology.</title>
        <authorList>
            <person name="Leo P."/>
            <person name="Venkateswaran K."/>
        </authorList>
    </citation>
    <scope>NUCLEOTIDE SEQUENCE</scope>
    <source>
        <strain evidence="1">DBVPG 5303</strain>
    </source>
</reference>
<keyword evidence="2" id="KW-1185">Reference proteome</keyword>
<protein>
    <submittedName>
        <fullName evidence="1">Uncharacterized protein</fullName>
    </submittedName>
</protein>
<evidence type="ECO:0000313" key="2">
    <source>
        <dbReference type="Proteomes" id="UP001234202"/>
    </source>
</evidence>
<dbReference type="Proteomes" id="UP001234202">
    <property type="component" value="Unassembled WGS sequence"/>
</dbReference>
<name>A0ACC2X1Y9_9TREE</name>